<dbReference type="AlphaFoldDB" id="A0A7Y5Z8I8"/>
<evidence type="ECO:0000256" key="1">
    <source>
        <dbReference type="ARBA" id="ARBA00004196"/>
    </source>
</evidence>
<dbReference type="EMBL" id="JABFMR010000018">
    <property type="protein sequence ID" value="NUT88522.1"/>
    <property type="molecule type" value="Genomic_DNA"/>
</dbReference>
<accession>A0A7Y5Z8I8</accession>
<protein>
    <submittedName>
        <fullName evidence="9">Efflux RND transporter periplasmic adaptor subunit</fullName>
    </submittedName>
</protein>
<gene>
    <name evidence="9" type="ORF">HNO91_18980</name>
</gene>
<dbReference type="GO" id="GO:0015562">
    <property type="term" value="F:efflux transmembrane transporter activity"/>
    <property type="evidence" value="ECO:0007669"/>
    <property type="project" value="TreeGrafter"/>
</dbReference>
<comment type="caution">
    <text evidence="9">The sequence shown here is derived from an EMBL/GenBank/DDBJ whole genome shotgun (WGS) entry which is preliminary data.</text>
</comment>
<dbReference type="InterPro" id="IPR058625">
    <property type="entry name" value="MdtA-like_BSH"/>
</dbReference>
<dbReference type="InterPro" id="IPR058624">
    <property type="entry name" value="MdtA-like_HH"/>
</dbReference>
<keyword evidence="3" id="KW-0813">Transport</keyword>
<comment type="subcellular location">
    <subcellularLocation>
        <location evidence="1">Cell envelope</location>
    </subcellularLocation>
</comment>
<evidence type="ECO:0000313" key="9">
    <source>
        <dbReference type="EMBL" id="NUT88522.1"/>
    </source>
</evidence>
<dbReference type="InterPro" id="IPR058627">
    <property type="entry name" value="MdtA-like_C"/>
</dbReference>
<dbReference type="FunFam" id="2.40.30.170:FF:000010">
    <property type="entry name" value="Efflux RND transporter periplasmic adaptor subunit"/>
    <property type="match status" value="1"/>
</dbReference>
<feature type="domain" description="CusB-like beta-barrel" evidence="7">
    <location>
        <begin position="202"/>
        <end position="273"/>
    </location>
</feature>
<dbReference type="Pfam" id="PF25954">
    <property type="entry name" value="Beta-barrel_RND_2"/>
    <property type="match status" value="1"/>
</dbReference>
<dbReference type="GO" id="GO:1990281">
    <property type="term" value="C:efflux pump complex"/>
    <property type="evidence" value="ECO:0007669"/>
    <property type="project" value="TreeGrafter"/>
</dbReference>
<feature type="domain" description="Multidrug resistance protein MdtA-like barrel-sandwich hybrid" evidence="6">
    <location>
        <begin position="71"/>
        <end position="189"/>
    </location>
</feature>
<dbReference type="Pfam" id="PF25917">
    <property type="entry name" value="BSH_RND"/>
    <property type="match status" value="1"/>
</dbReference>
<name>A0A7Y5Z8I8_9PSED</name>
<evidence type="ECO:0000259" key="8">
    <source>
        <dbReference type="Pfam" id="PF25967"/>
    </source>
</evidence>
<evidence type="ECO:0000259" key="5">
    <source>
        <dbReference type="Pfam" id="PF25876"/>
    </source>
</evidence>
<reference evidence="9 10" key="1">
    <citation type="journal article" date="2020" name="Front. Plant Sci.">
        <title>Isolation of Rhizosphere Bacteria That Improve Quality and Water Stress Tolerance in Greenhouse Ornamentals.</title>
        <authorList>
            <person name="Nordstedt N.P."/>
            <person name="Jones M.L."/>
        </authorList>
    </citation>
    <scope>NUCLEOTIDE SEQUENCE [LARGE SCALE GENOMIC DNA]</scope>
    <source>
        <strain evidence="9 10">C7D2</strain>
    </source>
</reference>
<dbReference type="Pfam" id="PF25967">
    <property type="entry name" value="RND-MFP_C"/>
    <property type="match status" value="1"/>
</dbReference>
<dbReference type="InterPro" id="IPR006143">
    <property type="entry name" value="RND_pump_MFP"/>
</dbReference>
<dbReference type="PANTHER" id="PTHR30469">
    <property type="entry name" value="MULTIDRUG RESISTANCE PROTEIN MDTA"/>
    <property type="match status" value="1"/>
</dbReference>
<feature type="domain" description="Multidrug resistance protein MdtA-like C-terminal permuted SH3" evidence="8">
    <location>
        <begin position="282"/>
        <end position="354"/>
    </location>
</feature>
<dbReference type="InterPro" id="IPR058792">
    <property type="entry name" value="Beta-barrel_RND_2"/>
</dbReference>
<dbReference type="Gene3D" id="2.40.50.100">
    <property type="match status" value="1"/>
</dbReference>
<proteinExistence type="inferred from homology"/>
<dbReference type="Proteomes" id="UP000536720">
    <property type="component" value="Unassembled WGS sequence"/>
</dbReference>
<feature type="domain" description="Multidrug resistance protein MdtA-like alpha-helical hairpin" evidence="5">
    <location>
        <begin position="107"/>
        <end position="165"/>
    </location>
</feature>
<dbReference type="NCBIfam" id="TIGR01730">
    <property type="entry name" value="RND_mfp"/>
    <property type="match status" value="1"/>
</dbReference>
<comment type="similarity">
    <text evidence="2">Belongs to the membrane fusion protein (MFP) (TC 8.A.1) family.</text>
</comment>
<organism evidence="9 10">
    <name type="scientific">Pseudomonas corrugata</name>
    <dbReference type="NCBI Taxonomy" id="47879"/>
    <lineage>
        <taxon>Bacteria</taxon>
        <taxon>Pseudomonadati</taxon>
        <taxon>Pseudomonadota</taxon>
        <taxon>Gammaproteobacteria</taxon>
        <taxon>Pseudomonadales</taxon>
        <taxon>Pseudomonadaceae</taxon>
        <taxon>Pseudomonas</taxon>
    </lineage>
</organism>
<dbReference type="Gene3D" id="1.10.287.470">
    <property type="entry name" value="Helix hairpin bin"/>
    <property type="match status" value="1"/>
</dbReference>
<evidence type="ECO:0000313" key="10">
    <source>
        <dbReference type="Proteomes" id="UP000536720"/>
    </source>
</evidence>
<dbReference type="PANTHER" id="PTHR30469:SF11">
    <property type="entry name" value="BLL4320 PROTEIN"/>
    <property type="match status" value="1"/>
</dbReference>
<dbReference type="Pfam" id="PF25876">
    <property type="entry name" value="HH_MFP_RND"/>
    <property type="match status" value="1"/>
</dbReference>
<evidence type="ECO:0000256" key="2">
    <source>
        <dbReference type="ARBA" id="ARBA00009477"/>
    </source>
</evidence>
<evidence type="ECO:0000256" key="4">
    <source>
        <dbReference type="ARBA" id="ARBA00023054"/>
    </source>
</evidence>
<dbReference type="Gene3D" id="2.40.420.20">
    <property type="match status" value="1"/>
</dbReference>
<evidence type="ECO:0000259" key="7">
    <source>
        <dbReference type="Pfam" id="PF25954"/>
    </source>
</evidence>
<sequence length="382" mass="40894">MLRRRMLIMLGVVLLVVLLLGGYKAFSIYQQIQSFSVPKPPVGVAVASAAEQPWQSRLPTVGSLKALQGVDLSLEIAGTVQKVLFQSGQKVKAGQPLLQLDSEVESALLETAEADLGLSQLDFGRGRQLVGSQAISKGEFDRLSAQLKKNQATVNQLKASLDKKRIVAPFSGTIGIRQVDVGDYLASGTVIATLQDLSSLYVDFYVPEQTVPRLAVAQSVNVGVSAYPGQTFVGAISAINPKVEDSTRNVLVRATLANPDGKLLPGMFANLQVILPDVAAGIVVPESAVTYTLYGNSMYVVTQKKAADGSVEKDDKGQPVLIVERRFVETGERRDGLVLVTKGIQSGEQVVIAGQIRLDNGTHIAISDDKTLTEQNSPRRAD</sequence>
<evidence type="ECO:0000256" key="3">
    <source>
        <dbReference type="ARBA" id="ARBA00022448"/>
    </source>
</evidence>
<dbReference type="RefSeq" id="WP_175363310.1">
    <property type="nucleotide sequence ID" value="NZ_JABFMR010000018.1"/>
</dbReference>
<dbReference type="SUPFAM" id="SSF111369">
    <property type="entry name" value="HlyD-like secretion proteins"/>
    <property type="match status" value="1"/>
</dbReference>
<dbReference type="Gene3D" id="2.40.30.170">
    <property type="match status" value="1"/>
</dbReference>
<evidence type="ECO:0000259" key="6">
    <source>
        <dbReference type="Pfam" id="PF25917"/>
    </source>
</evidence>
<keyword evidence="4" id="KW-0175">Coiled coil</keyword>